<gene>
    <name evidence="1" type="ORF">HELGO_WM63251</name>
</gene>
<protein>
    <submittedName>
        <fullName evidence="1">Uncharacterized protein</fullName>
    </submittedName>
</protein>
<proteinExistence type="predicted"/>
<sequence length="71" mass="8381">MKEAVLTFQNNFATELLLAPEALDFSYEKYVREKMEENGCDTLDDYLSFFEENIFLENEIKILFSKKNVSN</sequence>
<organism evidence="1">
    <name type="scientific">uncultured Sulfurovum sp</name>
    <dbReference type="NCBI Taxonomy" id="269237"/>
    <lineage>
        <taxon>Bacteria</taxon>
        <taxon>Pseudomonadati</taxon>
        <taxon>Campylobacterota</taxon>
        <taxon>Epsilonproteobacteria</taxon>
        <taxon>Campylobacterales</taxon>
        <taxon>Sulfurovaceae</taxon>
        <taxon>Sulfurovum</taxon>
        <taxon>environmental samples</taxon>
    </lineage>
</organism>
<accession>A0A6S6UFB3</accession>
<reference evidence="1" key="1">
    <citation type="submission" date="2020-01" db="EMBL/GenBank/DDBJ databases">
        <authorList>
            <person name="Meier V. D."/>
            <person name="Meier V D."/>
        </authorList>
    </citation>
    <scope>NUCLEOTIDE SEQUENCE</scope>
    <source>
        <strain evidence="1">HLG_WM_MAG_03</strain>
    </source>
</reference>
<dbReference type="AlphaFoldDB" id="A0A6S6UFB3"/>
<evidence type="ECO:0000313" key="1">
    <source>
        <dbReference type="EMBL" id="CAA6825699.1"/>
    </source>
</evidence>
<name>A0A6S6UFB3_9BACT</name>
<dbReference type="EMBL" id="CACVAR010000393">
    <property type="protein sequence ID" value="CAA6825699.1"/>
    <property type="molecule type" value="Genomic_DNA"/>
</dbReference>